<protein>
    <recommendedName>
        <fullName evidence="1">Rhamnogalacturonase A/B/Epimerase-like pectate lyase domain-containing protein</fullName>
    </recommendedName>
</protein>
<gene>
    <name evidence="2" type="ORF">CN958_10815</name>
</gene>
<dbReference type="EMBL" id="NUHO01000036">
    <property type="protein sequence ID" value="PGM94547.1"/>
    <property type="molecule type" value="Genomic_DNA"/>
</dbReference>
<organism evidence="2 3">
    <name type="scientific">Bacillus cereus</name>
    <dbReference type="NCBI Taxonomy" id="1396"/>
    <lineage>
        <taxon>Bacteria</taxon>
        <taxon>Bacillati</taxon>
        <taxon>Bacillota</taxon>
        <taxon>Bacilli</taxon>
        <taxon>Bacillales</taxon>
        <taxon>Bacillaceae</taxon>
        <taxon>Bacillus</taxon>
        <taxon>Bacillus cereus group</taxon>
    </lineage>
</organism>
<sequence length="535" mass="57984">MANIRPYLQAIKNALFGKEVRGSIHDGMEAINAETEAATALAKDTQNKQVILNAKYNEQIAGATDITEMKDFHVSGFSGDTFQTMGLRADEMEKNIHETKQSVGNIGMLGPHARTIMETLLERGINVKDYGAIGNGRANDTSAFHEAIEQALRLKVPVFVPSGTYLLDHLNLENGLVILGAGIDNTTLKHTGAETFIRNKHTSAIGQLELRGFKVVLNTNTTIGIYLPRVYLTVLDKIDLHAGQCTGDGIVFEEGKSHSAFYNTIMDVSVNGTNRSLKRAFVFKTSANSNRVMNCRVVATQVGCEVDTFYTNHINIFGNAFENTDIGVKLNGATGCLVLGNRFENNGSSAKGIGVQQLLNGANIALGNSIIGNFYTNIKTPRDNQLGNMDIGVVQDFGGISAGKYFSQLSGGGWTTTMDMRNYPIENMSYANLQVRDTAPGAARVGSIAYADGKNWRPLGDIEGLVVKISNGAWVPLQPVYRDSSPTEGTWIRGFQIYYRSAGVGQAANFLGWVCAEAGTPGVWRRYGVGAIEKE</sequence>
<comment type="caution">
    <text evidence="2">The sequence shown here is derived from an EMBL/GenBank/DDBJ whole genome shotgun (WGS) entry which is preliminary data.</text>
</comment>
<dbReference type="InterPro" id="IPR012334">
    <property type="entry name" value="Pectin_lyas_fold"/>
</dbReference>
<evidence type="ECO:0000313" key="2">
    <source>
        <dbReference type="EMBL" id="PGM94547.1"/>
    </source>
</evidence>
<accession>A0A2B9E3Y4</accession>
<evidence type="ECO:0000313" key="3">
    <source>
        <dbReference type="Proteomes" id="UP000222054"/>
    </source>
</evidence>
<dbReference type="Gene3D" id="2.160.20.10">
    <property type="entry name" value="Single-stranded right-handed beta-helix, Pectin lyase-like"/>
    <property type="match status" value="1"/>
</dbReference>
<dbReference type="InterPro" id="IPR011050">
    <property type="entry name" value="Pectin_lyase_fold/virulence"/>
</dbReference>
<proteinExistence type="predicted"/>
<dbReference type="InterPro" id="IPR024535">
    <property type="entry name" value="RHGA/B-epi-like_pectate_lyase"/>
</dbReference>
<dbReference type="RefSeq" id="WP_098776859.1">
    <property type="nucleotide sequence ID" value="NZ_NUHO01000036.1"/>
</dbReference>
<dbReference type="Pfam" id="PF12708">
    <property type="entry name" value="Pect-lyase_RHGA_epim"/>
    <property type="match status" value="1"/>
</dbReference>
<feature type="domain" description="Rhamnogalacturonase A/B/Epimerase-like pectate lyase" evidence="1">
    <location>
        <begin position="125"/>
        <end position="347"/>
    </location>
</feature>
<name>A0A2B9E3Y4_BACCE</name>
<dbReference type="SUPFAM" id="SSF51126">
    <property type="entry name" value="Pectin lyase-like"/>
    <property type="match status" value="1"/>
</dbReference>
<evidence type="ECO:0000259" key="1">
    <source>
        <dbReference type="Pfam" id="PF12708"/>
    </source>
</evidence>
<dbReference type="Proteomes" id="UP000222054">
    <property type="component" value="Unassembled WGS sequence"/>
</dbReference>
<reference evidence="2 3" key="1">
    <citation type="submission" date="2017-09" db="EMBL/GenBank/DDBJ databases">
        <title>Large-scale bioinformatics analysis of Bacillus genomes uncovers conserved roles of natural products in bacterial physiology.</title>
        <authorList>
            <consortium name="Agbiome Team Llc"/>
            <person name="Bleich R.M."/>
            <person name="Grubbs K.J."/>
            <person name="Santa Maria K.C."/>
            <person name="Allen S.E."/>
            <person name="Farag S."/>
            <person name="Shank E.A."/>
            <person name="Bowers A."/>
        </authorList>
    </citation>
    <scope>NUCLEOTIDE SEQUENCE [LARGE SCALE GENOMIC DNA]</scope>
    <source>
        <strain evidence="2 3">AFS053130</strain>
    </source>
</reference>
<dbReference type="AlphaFoldDB" id="A0A2B9E3Y4"/>